<dbReference type="EMBL" id="CP034279">
    <property type="protein sequence ID" value="QGV78926.1"/>
    <property type="molecule type" value="Genomic_DNA"/>
</dbReference>
<evidence type="ECO:0000313" key="3">
    <source>
        <dbReference type="Proteomes" id="UP000422572"/>
    </source>
</evidence>
<dbReference type="AlphaFoldDB" id="A0A6I6FQM0"/>
<dbReference type="Gene3D" id="1.10.260.40">
    <property type="entry name" value="lambda repressor-like DNA-binding domains"/>
    <property type="match status" value="1"/>
</dbReference>
<dbReference type="Proteomes" id="UP000422572">
    <property type="component" value="Chromosome"/>
</dbReference>
<dbReference type="SUPFAM" id="SSF47413">
    <property type="entry name" value="lambda repressor-like DNA-binding domains"/>
    <property type="match status" value="1"/>
</dbReference>
<feature type="domain" description="HTH cro/C1-type" evidence="1">
    <location>
        <begin position="21"/>
        <end position="74"/>
    </location>
</feature>
<dbReference type="GO" id="GO:0003677">
    <property type="term" value="F:DNA binding"/>
    <property type="evidence" value="ECO:0007669"/>
    <property type="project" value="InterPro"/>
</dbReference>
<proteinExistence type="predicted"/>
<dbReference type="PROSITE" id="PS50943">
    <property type="entry name" value="HTH_CROC1"/>
    <property type="match status" value="1"/>
</dbReference>
<sequence length="274" mass="31019">MTEGITEPERSESLKTFGAVLQAFRENARHTQETLAPELGYSVHYLASVEQGRRFPTREFVERAEETLDAFGALRKASRHLTRKPGLAIWFQKWALLEASAITLDTYEPRVLPGLLQTEAYARTLFRGQLPPLSDEQVEAQLLARLERQRLLRDRPNTAYSFILEEHLFHHRVGGTEVTRELLDHVLEVVQLRNVEVQVLPLGRGHHAGLGGPIQLAETPEHEWLAYCEAQRGGQFIAESKEISVLQMRYGKLRAQALTPDDSKGLLSQLRGAL</sequence>
<dbReference type="RefSeq" id="WP_156692714.1">
    <property type="nucleotide sequence ID" value="NZ_CP034279.1"/>
</dbReference>
<dbReference type="InterPro" id="IPR010982">
    <property type="entry name" value="Lambda_DNA-bd_dom_sf"/>
</dbReference>
<name>A0A6I6FQM0_9ACTN</name>
<evidence type="ECO:0000313" key="2">
    <source>
        <dbReference type="EMBL" id="QGV78926.1"/>
    </source>
</evidence>
<dbReference type="Pfam" id="PF13560">
    <property type="entry name" value="HTH_31"/>
    <property type="match status" value="1"/>
</dbReference>
<accession>A0A6I6FQM0</accession>
<dbReference type="CDD" id="cd00093">
    <property type="entry name" value="HTH_XRE"/>
    <property type="match status" value="1"/>
</dbReference>
<evidence type="ECO:0000259" key="1">
    <source>
        <dbReference type="PROSITE" id="PS50943"/>
    </source>
</evidence>
<gene>
    <name evidence="2" type="ORF">EIZ62_12215</name>
</gene>
<dbReference type="Pfam" id="PF19054">
    <property type="entry name" value="DUF5753"/>
    <property type="match status" value="1"/>
</dbReference>
<protein>
    <submittedName>
        <fullName evidence="2">XRE family transcriptional regulator</fullName>
    </submittedName>
</protein>
<dbReference type="KEGG" id="sfic:EIZ62_12215"/>
<dbReference type="SMART" id="SM00530">
    <property type="entry name" value="HTH_XRE"/>
    <property type="match status" value="1"/>
</dbReference>
<dbReference type="OrthoDB" id="4308543at2"/>
<dbReference type="InterPro" id="IPR043917">
    <property type="entry name" value="DUF5753"/>
</dbReference>
<reference evidence="2 3" key="1">
    <citation type="submission" date="2018-12" db="EMBL/GenBank/DDBJ databases">
        <title>Complete genome sequence of Streptomyces ficellus NRRL8067, the producer of ficellomycin, feldamycin and nojirimycin.</title>
        <authorList>
            <person name="Zhang H."/>
            <person name="Yue R."/>
            <person name="Liu Y."/>
            <person name="Li M."/>
            <person name="Mu H."/>
            <person name="Zhang J."/>
        </authorList>
    </citation>
    <scope>NUCLEOTIDE SEQUENCE [LARGE SCALE GENOMIC DNA]</scope>
    <source>
        <strain evidence="2 3">NRRL 8067</strain>
    </source>
</reference>
<organism evidence="2 3">
    <name type="scientific">Streptomyces ficellus</name>
    <dbReference type="NCBI Taxonomy" id="1977088"/>
    <lineage>
        <taxon>Bacteria</taxon>
        <taxon>Bacillati</taxon>
        <taxon>Actinomycetota</taxon>
        <taxon>Actinomycetes</taxon>
        <taxon>Kitasatosporales</taxon>
        <taxon>Streptomycetaceae</taxon>
        <taxon>Streptomyces</taxon>
    </lineage>
</organism>
<dbReference type="InterPro" id="IPR001387">
    <property type="entry name" value="Cro/C1-type_HTH"/>
</dbReference>
<keyword evidence="3" id="KW-1185">Reference proteome</keyword>